<dbReference type="PROSITE" id="PS51766">
    <property type="entry name" value="DOCKERIN"/>
    <property type="match status" value="1"/>
</dbReference>
<evidence type="ECO:0000259" key="5">
    <source>
        <dbReference type="PROSITE" id="PS51766"/>
    </source>
</evidence>
<comment type="caution">
    <text evidence="6">The sequence shown here is derived from an EMBL/GenBank/DDBJ whole genome shotgun (WGS) entry which is preliminary data.</text>
</comment>
<dbReference type="InterPro" id="IPR023828">
    <property type="entry name" value="Peptidase_S8_Ser-AS"/>
</dbReference>
<keyword evidence="3" id="KW-0720">Serine protease</keyword>
<dbReference type="GO" id="GO:0006508">
    <property type="term" value="P:proteolysis"/>
    <property type="evidence" value="ECO:0007669"/>
    <property type="project" value="UniProtKB-KW"/>
</dbReference>
<dbReference type="Pfam" id="PF00404">
    <property type="entry name" value="Dockerin_1"/>
    <property type="match status" value="1"/>
</dbReference>
<dbReference type="EMBL" id="DRBW01000038">
    <property type="protein sequence ID" value="HDM89774.1"/>
    <property type="molecule type" value="Genomic_DNA"/>
</dbReference>
<evidence type="ECO:0000313" key="6">
    <source>
        <dbReference type="EMBL" id="HDM89774.1"/>
    </source>
</evidence>
<dbReference type="PROSITE" id="PS00138">
    <property type="entry name" value="SUBTILASE_SER"/>
    <property type="match status" value="1"/>
</dbReference>
<dbReference type="Pfam" id="PF00082">
    <property type="entry name" value="Peptidase_S8"/>
    <property type="match status" value="1"/>
</dbReference>
<dbReference type="InterPro" id="IPR002105">
    <property type="entry name" value="Dockerin_1_rpt"/>
</dbReference>
<dbReference type="Proteomes" id="UP000885931">
    <property type="component" value="Unassembled WGS sequence"/>
</dbReference>
<dbReference type="InterPro" id="IPR013783">
    <property type="entry name" value="Ig-like_fold"/>
</dbReference>
<dbReference type="CDD" id="cd14256">
    <property type="entry name" value="Dockerin_I"/>
    <property type="match status" value="1"/>
</dbReference>
<sequence>WDGTSMATPHVAATVALMFEKNPYLDYETIYNTLLDYADHPSQGGSYPNNDYGWGRLNAYRALIYTPSANIDHDVAAVMILAPRGTVAAGQALTPMARFRNFGQNTETFDVTFEIRDEDLNLVYQSTRTVTDLEPLTMAEVDFDPFTPDAGIYHTMIYTSLAGDENSMNDTLRSGFMARLIGTDYLVWDFDPNHSSGPVVDSLLMSLGYAGNYKTDASYADSIYQYSTVWVFVGIFSSNYMIQEGSPEAQAIEDYLNMGGRVYLEGGDVWYYDPQGGGHDFCPTFGINPVEDGSGDLSTVLGVNGTFTTGMSFSYSGENSWIDHIDPVGTALTIFTNSSPPYNCGVAYDAGPYKTVGFSFELGGLDDGASPSTRLELVEAIMNFFSGGSGTPDISVTPLSFNVNLDAGGTLDTLLLIANNGDGNLFFSINDVQDFLRATVKPVPKPVYSHIELAKGERDPRSGIAPLKGQGGPDAFGHVWIDSDEPGGPTYEWVDITSSGTPLNFGDDDSLTVSLPFSFSFYGNAKNSVKIASNGYLTFGADGSDYSNDPIPDPDDPNDLIAVFWDDLNPSASGEVYYYNDEANGRFIVEWYQVPHFYNEGSYTFEVILYPDGEMTFQYQTMDGDLESATIGIENADASDGLQVVYNAAYIHDELAIHISAPPDWLSENPTSGMLEPGNTEEIAVSFNATELEPGTHTGTILITSNDPDQHIIEIPVTLTVGGISYLPGDANNDGEVNSTDLVYLSVYLFAGGPQPVPYYAGDCNGDCDVTMADLQYLANYLFAGGPEPIGCPEGRKIPAKVGTSR</sequence>
<dbReference type="Gene3D" id="3.40.50.200">
    <property type="entry name" value="Peptidase S8/S53 domain"/>
    <property type="match status" value="1"/>
</dbReference>
<feature type="non-terminal residue" evidence="6">
    <location>
        <position position="1"/>
    </location>
</feature>
<dbReference type="InterPro" id="IPR036852">
    <property type="entry name" value="Peptidase_S8/S53_dom_sf"/>
</dbReference>
<dbReference type="InterPro" id="IPR016134">
    <property type="entry name" value="Dockerin_dom"/>
</dbReference>
<comment type="caution">
    <text evidence="4">Lacks conserved residue(s) required for the propagation of feature annotation.</text>
</comment>
<protein>
    <recommendedName>
        <fullName evidence="5">Dockerin domain-containing protein</fullName>
    </recommendedName>
</protein>
<organism evidence="6">
    <name type="scientific">candidate division WOR-3 bacterium</name>
    <dbReference type="NCBI Taxonomy" id="2052148"/>
    <lineage>
        <taxon>Bacteria</taxon>
        <taxon>Bacteria division WOR-3</taxon>
    </lineage>
</organism>
<keyword evidence="2" id="KW-0378">Hydrolase</keyword>
<accession>A0A7C1BDW5</accession>
<comment type="similarity">
    <text evidence="4">Belongs to the peptidase S8 family.</text>
</comment>
<dbReference type="SUPFAM" id="SSF63446">
    <property type="entry name" value="Type I dockerin domain"/>
    <property type="match status" value="1"/>
</dbReference>
<dbReference type="AlphaFoldDB" id="A0A7C1BDW5"/>
<evidence type="ECO:0000256" key="2">
    <source>
        <dbReference type="ARBA" id="ARBA00022801"/>
    </source>
</evidence>
<feature type="domain" description="Dockerin" evidence="5">
    <location>
        <begin position="724"/>
        <end position="790"/>
    </location>
</feature>
<dbReference type="GO" id="GO:0004553">
    <property type="term" value="F:hydrolase activity, hydrolyzing O-glycosyl compounds"/>
    <property type="evidence" value="ECO:0007669"/>
    <property type="project" value="InterPro"/>
</dbReference>
<dbReference type="InterPro" id="IPR036439">
    <property type="entry name" value="Dockerin_dom_sf"/>
</dbReference>
<evidence type="ECO:0000256" key="1">
    <source>
        <dbReference type="ARBA" id="ARBA00022670"/>
    </source>
</evidence>
<dbReference type="Gene3D" id="1.10.1330.10">
    <property type="entry name" value="Dockerin domain"/>
    <property type="match status" value="1"/>
</dbReference>
<dbReference type="InterPro" id="IPR000209">
    <property type="entry name" value="Peptidase_S8/S53_dom"/>
</dbReference>
<dbReference type="GO" id="GO:0004252">
    <property type="term" value="F:serine-type endopeptidase activity"/>
    <property type="evidence" value="ECO:0007669"/>
    <property type="project" value="InterPro"/>
</dbReference>
<dbReference type="SUPFAM" id="SSF52743">
    <property type="entry name" value="Subtilisin-like"/>
    <property type="match status" value="1"/>
</dbReference>
<gene>
    <name evidence="6" type="ORF">ENG67_01015</name>
</gene>
<name>A0A7C1BDW5_UNCW3</name>
<evidence type="ECO:0000256" key="3">
    <source>
        <dbReference type="ARBA" id="ARBA00022825"/>
    </source>
</evidence>
<reference evidence="6" key="1">
    <citation type="journal article" date="2020" name="mSystems">
        <title>Genome- and Community-Level Interaction Insights into Carbon Utilization and Element Cycling Functions of Hydrothermarchaeota in Hydrothermal Sediment.</title>
        <authorList>
            <person name="Zhou Z."/>
            <person name="Liu Y."/>
            <person name="Xu W."/>
            <person name="Pan J."/>
            <person name="Luo Z.H."/>
            <person name="Li M."/>
        </authorList>
    </citation>
    <scope>NUCLEOTIDE SEQUENCE [LARGE SCALE GENOMIC DNA]</scope>
    <source>
        <strain evidence="6">HyVt-237</strain>
    </source>
</reference>
<dbReference type="PROSITE" id="PS51892">
    <property type="entry name" value="SUBTILASE"/>
    <property type="match status" value="1"/>
</dbReference>
<dbReference type="GO" id="GO:0000272">
    <property type="term" value="P:polysaccharide catabolic process"/>
    <property type="evidence" value="ECO:0007669"/>
    <property type="project" value="InterPro"/>
</dbReference>
<evidence type="ECO:0000256" key="4">
    <source>
        <dbReference type="PROSITE-ProRule" id="PRU01240"/>
    </source>
</evidence>
<proteinExistence type="inferred from homology"/>
<dbReference type="Gene3D" id="2.60.40.10">
    <property type="entry name" value="Immunoglobulins"/>
    <property type="match status" value="1"/>
</dbReference>
<keyword evidence="1" id="KW-0645">Protease</keyword>